<comment type="caution">
    <text evidence="2">The sequence shown here is derived from an EMBL/GenBank/DDBJ whole genome shotgun (WGS) entry which is preliminary data.</text>
</comment>
<accession>A0A4C1U306</accession>
<evidence type="ECO:0000313" key="3">
    <source>
        <dbReference type="Proteomes" id="UP000299102"/>
    </source>
</evidence>
<keyword evidence="3" id="KW-1185">Reference proteome</keyword>
<evidence type="ECO:0000313" key="2">
    <source>
        <dbReference type="EMBL" id="GBP20659.1"/>
    </source>
</evidence>
<feature type="compositionally biased region" description="Pro residues" evidence="1">
    <location>
        <begin position="32"/>
        <end position="43"/>
    </location>
</feature>
<name>A0A4C1U306_EUMVA</name>
<reference evidence="2 3" key="1">
    <citation type="journal article" date="2019" name="Commun. Biol.">
        <title>The bagworm genome reveals a unique fibroin gene that provides high tensile strength.</title>
        <authorList>
            <person name="Kono N."/>
            <person name="Nakamura H."/>
            <person name="Ohtoshi R."/>
            <person name="Tomita M."/>
            <person name="Numata K."/>
            <person name="Arakawa K."/>
        </authorList>
    </citation>
    <scope>NUCLEOTIDE SEQUENCE [LARGE SCALE GENOMIC DNA]</scope>
</reference>
<dbReference type="Proteomes" id="UP000299102">
    <property type="component" value="Unassembled WGS sequence"/>
</dbReference>
<dbReference type="AlphaFoldDB" id="A0A4C1U306"/>
<gene>
    <name evidence="2" type="ORF">EVAR_16532_1</name>
</gene>
<sequence>MTPHRERSLIATRPQRNTGVRITARLRDTGRRPPPPGPPPYPRPAAAGLPFSSHSHYNGAIVFVATYDVRAKHKDNSENNYDTPAEVASYKSNAASHTLLPRHSILREPLQ</sequence>
<protein>
    <submittedName>
        <fullName evidence="2">Uncharacterized protein</fullName>
    </submittedName>
</protein>
<organism evidence="2 3">
    <name type="scientific">Eumeta variegata</name>
    <name type="common">Bagworm moth</name>
    <name type="synonym">Eumeta japonica</name>
    <dbReference type="NCBI Taxonomy" id="151549"/>
    <lineage>
        <taxon>Eukaryota</taxon>
        <taxon>Metazoa</taxon>
        <taxon>Ecdysozoa</taxon>
        <taxon>Arthropoda</taxon>
        <taxon>Hexapoda</taxon>
        <taxon>Insecta</taxon>
        <taxon>Pterygota</taxon>
        <taxon>Neoptera</taxon>
        <taxon>Endopterygota</taxon>
        <taxon>Lepidoptera</taxon>
        <taxon>Glossata</taxon>
        <taxon>Ditrysia</taxon>
        <taxon>Tineoidea</taxon>
        <taxon>Psychidae</taxon>
        <taxon>Oiketicinae</taxon>
        <taxon>Eumeta</taxon>
    </lineage>
</organism>
<proteinExistence type="predicted"/>
<dbReference type="EMBL" id="BGZK01000121">
    <property type="protein sequence ID" value="GBP20659.1"/>
    <property type="molecule type" value="Genomic_DNA"/>
</dbReference>
<feature type="region of interest" description="Disordered" evidence="1">
    <location>
        <begin position="1"/>
        <end position="49"/>
    </location>
</feature>
<evidence type="ECO:0000256" key="1">
    <source>
        <dbReference type="SAM" id="MobiDB-lite"/>
    </source>
</evidence>